<gene>
    <name evidence="2" type="ORF">GH810_02865</name>
</gene>
<dbReference type="AlphaFoldDB" id="A0A923I179"/>
<dbReference type="InterPro" id="IPR009061">
    <property type="entry name" value="DNA-bd_dom_put_sf"/>
</dbReference>
<reference evidence="2" key="2">
    <citation type="submission" date="2020-10" db="EMBL/GenBank/DDBJ databases">
        <title>Comparative genomics of the Acetobacterium genus.</title>
        <authorList>
            <person name="Marshall C."/>
            <person name="May H."/>
            <person name="Norman S."/>
        </authorList>
    </citation>
    <scope>NUCLEOTIDE SEQUENCE</scope>
    <source>
        <strain evidence="2">DER-2019</strain>
    </source>
</reference>
<dbReference type="InterPro" id="IPR041657">
    <property type="entry name" value="HTH_17"/>
</dbReference>
<feature type="domain" description="Helix-turn-helix" evidence="1">
    <location>
        <begin position="10"/>
        <end position="57"/>
    </location>
</feature>
<dbReference type="Proteomes" id="UP000616595">
    <property type="component" value="Unassembled WGS sequence"/>
</dbReference>
<dbReference type="SUPFAM" id="SSF46955">
    <property type="entry name" value="Putative DNA-binding domain"/>
    <property type="match status" value="1"/>
</dbReference>
<proteinExistence type="predicted"/>
<sequence length="66" mass="7670">MDKLKEIKIYTLNEVEAILSVTRRTIYNYIKNGDLRASKIGKNWRVQYQDLQSFIDSGMSIVDKSA</sequence>
<accession>A0A923I179</accession>
<evidence type="ECO:0000313" key="3">
    <source>
        <dbReference type="Proteomes" id="UP000616595"/>
    </source>
</evidence>
<comment type="caution">
    <text evidence="2">The sequence shown here is derived from an EMBL/GenBank/DDBJ whole genome shotgun (WGS) entry which is preliminary data.</text>
</comment>
<name>A0A923I179_9FIRM</name>
<organism evidence="2 3">
    <name type="scientific">Acetobacterium paludosum</name>
    <dbReference type="NCBI Taxonomy" id="52693"/>
    <lineage>
        <taxon>Bacteria</taxon>
        <taxon>Bacillati</taxon>
        <taxon>Bacillota</taxon>
        <taxon>Clostridia</taxon>
        <taxon>Eubacteriales</taxon>
        <taxon>Eubacteriaceae</taxon>
        <taxon>Acetobacterium</taxon>
    </lineage>
</organism>
<evidence type="ECO:0000313" key="2">
    <source>
        <dbReference type="EMBL" id="MBC3887250.1"/>
    </source>
</evidence>
<dbReference type="InterPro" id="IPR010093">
    <property type="entry name" value="SinI_DNA-bd"/>
</dbReference>
<dbReference type="RefSeq" id="WP_148566408.1">
    <property type="nucleotide sequence ID" value="NZ_RXYA01000004.1"/>
</dbReference>
<keyword evidence="3" id="KW-1185">Reference proteome</keyword>
<dbReference type="OrthoDB" id="26294at2"/>
<protein>
    <submittedName>
        <fullName evidence="2">Helix-turn-helix domain-containing protein</fullName>
    </submittedName>
</protein>
<dbReference type="GO" id="GO:0003677">
    <property type="term" value="F:DNA binding"/>
    <property type="evidence" value="ECO:0007669"/>
    <property type="project" value="InterPro"/>
</dbReference>
<dbReference type="Pfam" id="PF12728">
    <property type="entry name" value="HTH_17"/>
    <property type="match status" value="1"/>
</dbReference>
<dbReference type="EMBL" id="WJBD01000002">
    <property type="protein sequence ID" value="MBC3887250.1"/>
    <property type="molecule type" value="Genomic_DNA"/>
</dbReference>
<evidence type="ECO:0000259" key="1">
    <source>
        <dbReference type="Pfam" id="PF12728"/>
    </source>
</evidence>
<dbReference type="NCBIfam" id="TIGR01764">
    <property type="entry name" value="excise"/>
    <property type="match status" value="1"/>
</dbReference>
<reference evidence="2" key="1">
    <citation type="submission" date="2019-10" db="EMBL/GenBank/DDBJ databases">
        <authorList>
            <person name="Ross D.E."/>
            <person name="Gulliver D."/>
        </authorList>
    </citation>
    <scope>NUCLEOTIDE SEQUENCE</scope>
    <source>
        <strain evidence="2">DER-2019</strain>
    </source>
</reference>